<dbReference type="InterPro" id="IPR004328">
    <property type="entry name" value="BRO1_dom"/>
</dbReference>
<dbReference type="Proteomes" id="UP000008810">
    <property type="component" value="Chromosome 3"/>
</dbReference>
<sequence>MDTQLLKSRGKSGLNLWKSFPLHHRRSPVMSPLLPPMLSVPEKKTAAAELFRDRHFFNSAFFTDLRDARASLSAGNPQTQPPTSSRALLLRYHRLLSSAREDPLAFDDNLAFTWHDAFRSHLKHTSASLRFEKAAVVFNVGAASSRIAAAVDRTVEGGVKEACGEFQRAAGAFRAVGEMMEGEEGTVDMGPEAAAMLEQLMLAQAQECCFERALSAGTSPAACSKVARQAALYYEEAYAALAIPPLQNHFERSWLSQIQLKAAQFNAEACYRYAIELHGKMEIGEEIARLQVGIKAVVDAKRTARGAPGSLYDCVSKLEQDMNRNLEKAVNENNRIYLMRVPAAQLLAPLPSASLVRSVSKSEILDAKAEAGHQSL</sequence>
<dbReference type="EnsemblPlants" id="PNT69118">
    <property type="protein sequence ID" value="PNT69118"/>
    <property type="gene ID" value="BRADI_3g49797v3"/>
</dbReference>
<dbReference type="Gene3D" id="1.25.40.280">
    <property type="entry name" value="alix/aip1 like domains"/>
    <property type="match status" value="1"/>
</dbReference>
<dbReference type="ExpressionAtlas" id="A0A2K2D4C7">
    <property type="expression patterns" value="baseline and differential"/>
</dbReference>
<dbReference type="Gramene" id="PNT69118">
    <property type="protein sequence ID" value="PNT69118"/>
    <property type="gene ID" value="BRADI_3g49797v3"/>
</dbReference>
<protein>
    <recommendedName>
        <fullName evidence="1">BRO1 domain-containing protein</fullName>
    </recommendedName>
</protein>
<dbReference type="SMART" id="SM01041">
    <property type="entry name" value="BRO1"/>
    <property type="match status" value="1"/>
</dbReference>
<dbReference type="RefSeq" id="XP_003572747.2">
    <property type="nucleotide sequence ID" value="XM_003572699.4"/>
</dbReference>
<dbReference type="AlphaFoldDB" id="A0A2K2D4C7"/>
<feature type="domain" description="BRO1" evidence="1">
    <location>
        <begin position="36"/>
        <end position="376"/>
    </location>
</feature>
<evidence type="ECO:0000259" key="1">
    <source>
        <dbReference type="PROSITE" id="PS51180"/>
    </source>
</evidence>
<dbReference type="STRING" id="15368.A0A2K2D4C7"/>
<reference evidence="2 3" key="1">
    <citation type="journal article" date="2010" name="Nature">
        <title>Genome sequencing and analysis of the model grass Brachypodium distachyon.</title>
        <authorList>
            <consortium name="International Brachypodium Initiative"/>
        </authorList>
    </citation>
    <scope>NUCLEOTIDE SEQUENCE [LARGE SCALE GENOMIC DNA]</scope>
    <source>
        <strain evidence="2">Bd21</strain>
        <strain evidence="3">cv. Bd21</strain>
    </source>
</reference>
<evidence type="ECO:0000313" key="4">
    <source>
        <dbReference type="Proteomes" id="UP000008810"/>
    </source>
</evidence>
<dbReference type="GO" id="GO:0005768">
    <property type="term" value="C:endosome"/>
    <property type="evidence" value="ECO:0000318"/>
    <property type="project" value="GO_Central"/>
</dbReference>
<dbReference type="OrthoDB" id="64867at2759"/>
<organism evidence="2">
    <name type="scientific">Brachypodium distachyon</name>
    <name type="common">Purple false brome</name>
    <name type="synonym">Trachynia distachya</name>
    <dbReference type="NCBI Taxonomy" id="15368"/>
    <lineage>
        <taxon>Eukaryota</taxon>
        <taxon>Viridiplantae</taxon>
        <taxon>Streptophyta</taxon>
        <taxon>Embryophyta</taxon>
        <taxon>Tracheophyta</taxon>
        <taxon>Spermatophyta</taxon>
        <taxon>Magnoliopsida</taxon>
        <taxon>Liliopsida</taxon>
        <taxon>Poales</taxon>
        <taxon>Poaceae</taxon>
        <taxon>BOP clade</taxon>
        <taxon>Pooideae</taxon>
        <taxon>Stipodae</taxon>
        <taxon>Brachypodieae</taxon>
        <taxon>Brachypodium</taxon>
    </lineage>
</organism>
<dbReference type="InterPro" id="IPR038499">
    <property type="entry name" value="BRO1_sf"/>
</dbReference>
<dbReference type="Pfam" id="PF03097">
    <property type="entry name" value="BRO1"/>
    <property type="match status" value="1"/>
</dbReference>
<dbReference type="PANTHER" id="PTHR23030:SF33">
    <property type="entry name" value="OS02G0638400 PROTEIN"/>
    <property type="match status" value="1"/>
</dbReference>
<keyword evidence="4" id="KW-1185">Reference proteome</keyword>
<reference evidence="2" key="2">
    <citation type="submission" date="2017-06" db="EMBL/GenBank/DDBJ databases">
        <title>WGS assembly of Brachypodium distachyon.</title>
        <authorList>
            <consortium name="The International Brachypodium Initiative"/>
            <person name="Lucas S."/>
            <person name="Harmon-Smith M."/>
            <person name="Lail K."/>
            <person name="Tice H."/>
            <person name="Grimwood J."/>
            <person name="Bruce D."/>
            <person name="Barry K."/>
            <person name="Shu S."/>
            <person name="Lindquist E."/>
            <person name="Wang M."/>
            <person name="Pitluck S."/>
            <person name="Vogel J.P."/>
            <person name="Garvin D.F."/>
            <person name="Mockler T.C."/>
            <person name="Schmutz J."/>
            <person name="Rokhsar D."/>
            <person name="Bevan M.W."/>
        </authorList>
    </citation>
    <scope>NUCLEOTIDE SEQUENCE</scope>
    <source>
        <strain evidence="2">Bd21</strain>
    </source>
</reference>
<dbReference type="GO" id="GO:0043328">
    <property type="term" value="P:protein transport to vacuole involved in ubiquitin-dependent protein catabolic process via the multivesicular body sorting pathway"/>
    <property type="evidence" value="ECO:0000318"/>
    <property type="project" value="GO_Central"/>
</dbReference>
<accession>A0A2K2D4C7</accession>
<gene>
    <name evidence="3" type="primary">LOC100824306</name>
    <name evidence="2" type="ORF">BRADI_3g49797v3</name>
</gene>
<dbReference type="GeneID" id="100824306"/>
<dbReference type="EMBL" id="CM000882">
    <property type="protein sequence ID" value="PNT69118.1"/>
    <property type="molecule type" value="Genomic_DNA"/>
</dbReference>
<dbReference type="RefSeq" id="XP_010235761.2">
    <property type="nucleotide sequence ID" value="XM_010237459.3"/>
</dbReference>
<reference evidence="3" key="3">
    <citation type="submission" date="2018-08" db="UniProtKB">
        <authorList>
            <consortium name="EnsemblPlants"/>
        </authorList>
    </citation>
    <scope>IDENTIFICATION</scope>
    <source>
        <strain evidence="3">cv. Bd21</strain>
    </source>
</reference>
<dbReference type="CDD" id="cd09246">
    <property type="entry name" value="BRO1_Alix_like_1"/>
    <property type="match status" value="1"/>
</dbReference>
<dbReference type="PROSITE" id="PS51180">
    <property type="entry name" value="BRO1"/>
    <property type="match status" value="1"/>
</dbReference>
<proteinExistence type="predicted"/>
<evidence type="ECO:0000313" key="2">
    <source>
        <dbReference type="EMBL" id="PNT69118.1"/>
    </source>
</evidence>
<evidence type="ECO:0000313" key="3">
    <source>
        <dbReference type="EnsemblPlants" id="PNT69118"/>
    </source>
</evidence>
<name>A0A2K2D4C7_BRADI</name>
<dbReference type="PANTHER" id="PTHR23030">
    <property type="entry name" value="PCD6 INTERACTING PROTEIN-RELATED"/>
    <property type="match status" value="1"/>
</dbReference>